<evidence type="ECO:0000256" key="1">
    <source>
        <dbReference type="SAM" id="Phobius"/>
    </source>
</evidence>
<proteinExistence type="predicted"/>
<dbReference type="AlphaFoldDB" id="A0A0R2I2Q2"/>
<feature type="transmembrane region" description="Helical" evidence="1">
    <location>
        <begin position="75"/>
        <end position="93"/>
    </location>
</feature>
<feature type="transmembrane region" description="Helical" evidence="1">
    <location>
        <begin position="258"/>
        <end position="279"/>
    </location>
</feature>
<sequence>MEERKVSWLELFYDLVFVVAISSTNHLLTTVNNQPQDFFTIIGEYLLMIIPMWWAWAGQTMFFNRYGLSLKKPHYYMFMQMFFVMLMTASFNLNFNETYLTFLIGFIGIRFMTILQYHSVKRCIDNKADQKVILLLTNFFTLSLILSSTSLFFNGFTRYFVLFLGIFLDIAIPLINHKKLTAAPVDVGHLAERLGLFTLICFGETVVALIAILNGQTTIVSTLFYVGIAFIVIVLLWKSYYDRLDLVIDKEQTTNGQLLLYSNLFMLIAITLFAAALHLGAHQVLPLQLIDLLLAFSFFLFYSAKHFIFIYHPKKKFSRATFRKIIGLGLSIFLLTGFLLYLVVPPIWMLLLIGIASLIDNLIQYEEETSV</sequence>
<dbReference type="PANTHER" id="PTHR36840:SF1">
    <property type="entry name" value="BLL5714 PROTEIN"/>
    <property type="match status" value="1"/>
</dbReference>
<feature type="transmembrane region" description="Helical" evidence="1">
    <location>
        <begin position="159"/>
        <end position="175"/>
    </location>
</feature>
<organism evidence="2 3">
    <name type="scientific">Carnobacterium divergens DSM 20623</name>
    <dbReference type="NCBI Taxonomy" id="1449336"/>
    <lineage>
        <taxon>Bacteria</taxon>
        <taxon>Bacillati</taxon>
        <taxon>Bacillota</taxon>
        <taxon>Bacilli</taxon>
        <taxon>Lactobacillales</taxon>
        <taxon>Carnobacteriaceae</taxon>
        <taxon>Carnobacterium</taxon>
    </lineage>
</organism>
<feature type="transmembrane region" description="Helical" evidence="1">
    <location>
        <begin position="325"/>
        <end position="341"/>
    </location>
</feature>
<dbReference type="GeneID" id="89588642"/>
<dbReference type="EMBL" id="JQBS01000032">
    <property type="protein sequence ID" value="KRN56295.1"/>
    <property type="molecule type" value="Genomic_DNA"/>
</dbReference>
<keyword evidence="3" id="KW-1185">Reference proteome</keyword>
<dbReference type="Proteomes" id="UP000051658">
    <property type="component" value="Unassembled WGS sequence"/>
</dbReference>
<keyword evidence="1" id="KW-0812">Transmembrane</keyword>
<evidence type="ECO:0008006" key="4">
    <source>
        <dbReference type="Google" id="ProtNLM"/>
    </source>
</evidence>
<reference evidence="2 3" key="1">
    <citation type="journal article" date="2015" name="Genome Announc.">
        <title>Expanding the biotechnology potential of lactobacilli through comparative genomics of 213 strains and associated genera.</title>
        <authorList>
            <person name="Sun Z."/>
            <person name="Harris H.M."/>
            <person name="McCann A."/>
            <person name="Guo C."/>
            <person name="Argimon S."/>
            <person name="Zhang W."/>
            <person name="Yang X."/>
            <person name="Jeffery I.B."/>
            <person name="Cooney J.C."/>
            <person name="Kagawa T.F."/>
            <person name="Liu W."/>
            <person name="Song Y."/>
            <person name="Salvetti E."/>
            <person name="Wrobel A."/>
            <person name="Rasinkangas P."/>
            <person name="Parkhill J."/>
            <person name="Rea M.C."/>
            <person name="O'Sullivan O."/>
            <person name="Ritari J."/>
            <person name="Douillard F.P."/>
            <person name="Paul Ross R."/>
            <person name="Yang R."/>
            <person name="Briner A.E."/>
            <person name="Felis G.E."/>
            <person name="de Vos W.M."/>
            <person name="Barrangou R."/>
            <person name="Klaenhammer T.R."/>
            <person name="Caufield P.W."/>
            <person name="Cui Y."/>
            <person name="Zhang H."/>
            <person name="O'Toole P.W."/>
        </authorList>
    </citation>
    <scope>NUCLEOTIDE SEQUENCE [LARGE SCALE GENOMIC DNA]</scope>
    <source>
        <strain evidence="2 3">DSM 20623</strain>
    </source>
</reference>
<dbReference type="RefSeq" id="WP_034570268.1">
    <property type="nucleotide sequence ID" value="NZ_JQBS01000032.1"/>
</dbReference>
<name>A0A0R2I2Q2_CARDV</name>
<evidence type="ECO:0000313" key="3">
    <source>
        <dbReference type="Proteomes" id="UP000051658"/>
    </source>
</evidence>
<dbReference type="InterPro" id="IPR010640">
    <property type="entry name" value="Low_temperature_requirement_A"/>
</dbReference>
<dbReference type="eggNOG" id="COG4292">
    <property type="taxonomic scope" value="Bacteria"/>
</dbReference>
<feature type="transmembrane region" description="Helical" evidence="1">
    <location>
        <begin position="219"/>
        <end position="237"/>
    </location>
</feature>
<dbReference type="PATRIC" id="fig|1449336.4.peg.1438"/>
<feature type="transmembrane region" description="Helical" evidence="1">
    <location>
        <begin position="99"/>
        <end position="120"/>
    </location>
</feature>
<feature type="transmembrane region" description="Helical" evidence="1">
    <location>
        <begin position="285"/>
        <end position="304"/>
    </location>
</feature>
<gene>
    <name evidence="2" type="ORF">IV74_GL001408</name>
</gene>
<feature type="transmembrane region" description="Helical" evidence="1">
    <location>
        <begin position="196"/>
        <end position="213"/>
    </location>
</feature>
<protein>
    <recommendedName>
        <fullName evidence="4">Low temperature requirement protein A</fullName>
    </recommendedName>
</protein>
<dbReference type="PANTHER" id="PTHR36840">
    <property type="entry name" value="BLL5714 PROTEIN"/>
    <property type="match status" value="1"/>
</dbReference>
<keyword evidence="1" id="KW-0472">Membrane</keyword>
<dbReference type="Pfam" id="PF06772">
    <property type="entry name" value="LtrA"/>
    <property type="match status" value="1"/>
</dbReference>
<keyword evidence="1" id="KW-1133">Transmembrane helix</keyword>
<evidence type="ECO:0000313" key="2">
    <source>
        <dbReference type="EMBL" id="KRN56295.1"/>
    </source>
</evidence>
<comment type="caution">
    <text evidence="2">The sequence shown here is derived from an EMBL/GenBank/DDBJ whole genome shotgun (WGS) entry which is preliminary data.</text>
</comment>
<feature type="transmembrane region" description="Helical" evidence="1">
    <location>
        <begin position="132"/>
        <end position="153"/>
    </location>
</feature>
<feature type="transmembrane region" description="Helical" evidence="1">
    <location>
        <begin position="38"/>
        <end position="63"/>
    </location>
</feature>
<feature type="transmembrane region" description="Helical" evidence="1">
    <location>
        <begin position="12"/>
        <end position="32"/>
    </location>
</feature>
<accession>A0A0R2I2Q2</accession>